<evidence type="ECO:0000313" key="1">
    <source>
        <dbReference type="EMBL" id="SEM33953.1"/>
    </source>
</evidence>
<dbReference type="PANTHER" id="PTHR36842:SF1">
    <property type="entry name" value="PROTEIN TOLB"/>
    <property type="match status" value="1"/>
</dbReference>
<evidence type="ECO:0000313" key="2">
    <source>
        <dbReference type="Proteomes" id="UP000182719"/>
    </source>
</evidence>
<reference evidence="2" key="1">
    <citation type="submission" date="2016-10" db="EMBL/GenBank/DDBJ databases">
        <authorList>
            <person name="Varghese N."/>
            <person name="Submissions S."/>
        </authorList>
    </citation>
    <scope>NUCLEOTIDE SEQUENCE [LARGE SCALE GENOMIC DNA]</scope>
    <source>
        <strain evidence="2">DSM 17044</strain>
    </source>
</reference>
<name>A0A1H7XJW7_STIAU</name>
<sequence length="1001" mass="106365">MHPKRIGITLSALIYGLLLSGCGQLTESDQPPSGKAETGAAEVPFDVQKVMDQVHFAFRPQGTAWEGGHNTYSVRVDEGGFSVTPYHHPRHQPEEAGPQHPALARVDARQEELSLSPVMEGAPVRFGAAIVSRGGMVRSSLKAQGHVKTSGALGLTRGDVEELFRNDQDGVEQSWNFERQPRGTGDLEVRVPVENGRFLGETAKGLHFASGTTGLGVRYGHGTWIDAQGQRTAVPARFETGAIVLKVPAEVVDASAYPALLDPLVNPEFGMDEPVYGPADRSQSSSAVAYDGTNFLVVWQDSRRGNTDIYGTRVNGTGTVIDIAGIPISTAINTQSYPAVAYNGTHFLVVWQDSRNGSYDIYGARVSSAGTVLDTSGIPISTATYSQYYPSVTHDGTNFLVVWDDIRGSNYDIYAARVNNAGSVLDLSGIPVSTATGSQRYPAAAYNGTNFLVVWQDTRSGTSSDIYGARISTTGTVLNPNGIMISNAVSDQQTPVVAYNGSDFLVIWQDTRSGSSYDIYGARVSGTGVVRNPNGIPIATGTSNQRAPSVARGGTDCFVVWTDDRMYEVYGARISNTGVLLETNGIRLSGSADDSDNPAVSYDGTNFFTVWENYAGPNSPNIHGARVSGTGTLLDTSKIHVSTSANGQYSPAVAHDGTNFFVVWQDYRNGGQTDIYGVLVSEMGEVLDTSGIPISTAVYNQYNPAVAHDGTNFLVVWDDTRGASYDIYGTRVSGTGTVLDTGGIPISTAAGYQYRPAVAYNGATFLVVWEDTRGGTYDVYGARVSSAGTVIDTSGVPITSATGDQRDPVVSYNGNFLVVWEDNRSGNYDIYGSRVSGTGTVLDINGIAISTNTSSQTNPSIAHDGLYFLVVWEDTRSGTSDIYGARLNTGGIVLDTGGISISTATNSQNAPAVAYDGTNFLVVWQDYRGGSGFSDIYGARVGQPGTVLESSGIAIATEQATEAEPILTAMGAESSLVVYRSSHVSASTHSERVRARLVQFP</sequence>
<accession>A0A1H7XJW7</accession>
<organism evidence="1 2">
    <name type="scientific">Stigmatella aurantiaca</name>
    <dbReference type="NCBI Taxonomy" id="41"/>
    <lineage>
        <taxon>Bacteria</taxon>
        <taxon>Pseudomonadati</taxon>
        <taxon>Myxococcota</taxon>
        <taxon>Myxococcia</taxon>
        <taxon>Myxococcales</taxon>
        <taxon>Cystobacterineae</taxon>
        <taxon>Archangiaceae</taxon>
        <taxon>Stigmatella</taxon>
    </lineage>
</organism>
<dbReference type="OrthoDB" id="5383432at2"/>
<dbReference type="EMBL" id="FOAP01000015">
    <property type="protein sequence ID" value="SEM33953.1"/>
    <property type="molecule type" value="Genomic_DNA"/>
</dbReference>
<keyword evidence="2" id="KW-1185">Reference proteome</keyword>
<dbReference type="PROSITE" id="PS51257">
    <property type="entry name" value="PROKAR_LIPOPROTEIN"/>
    <property type="match status" value="1"/>
</dbReference>
<dbReference type="PANTHER" id="PTHR36842">
    <property type="entry name" value="PROTEIN TOLB HOMOLOG"/>
    <property type="match status" value="1"/>
</dbReference>
<protein>
    <submittedName>
        <fullName evidence="1">Uncharacterized protein</fullName>
    </submittedName>
</protein>
<dbReference type="Proteomes" id="UP000182719">
    <property type="component" value="Unassembled WGS sequence"/>
</dbReference>
<gene>
    <name evidence="1" type="ORF">SAMN05444354_11549</name>
</gene>
<proteinExistence type="predicted"/>
<dbReference type="RefSeq" id="WP_143101533.1">
    <property type="nucleotide sequence ID" value="NZ_FOAP01000015.1"/>
</dbReference>
<dbReference type="AlphaFoldDB" id="A0A1H7XJW7"/>